<gene>
    <name evidence="3" type="ORF">BJ989_000770</name>
</gene>
<proteinExistence type="predicted"/>
<dbReference type="SUPFAM" id="SSF109854">
    <property type="entry name" value="DinB/YfiT-like putative metalloenzymes"/>
    <property type="match status" value="1"/>
</dbReference>
<feature type="domain" description="MDMPI C-terminal" evidence="1">
    <location>
        <begin position="181"/>
        <end position="270"/>
    </location>
</feature>
<dbReference type="EMBL" id="JACCAC010000001">
    <property type="protein sequence ID" value="NYG54466.1"/>
    <property type="molecule type" value="Genomic_DNA"/>
</dbReference>
<dbReference type="Proteomes" id="UP000544110">
    <property type="component" value="Unassembled WGS sequence"/>
</dbReference>
<keyword evidence="4" id="KW-1185">Reference proteome</keyword>
<dbReference type="NCBIfam" id="TIGR03083">
    <property type="entry name" value="maleylpyruvate isomerase family mycothiol-dependent enzyme"/>
    <property type="match status" value="1"/>
</dbReference>
<evidence type="ECO:0000259" key="1">
    <source>
        <dbReference type="Pfam" id="PF07398"/>
    </source>
</evidence>
<accession>A0A7Y9RSH2</accession>
<dbReference type="InterPro" id="IPR010872">
    <property type="entry name" value="MDMPI_C-term_domain"/>
</dbReference>
<dbReference type="Pfam" id="PF07398">
    <property type="entry name" value="MDMPI_C"/>
    <property type="match status" value="1"/>
</dbReference>
<sequence>MTTDEATPRADDRDELAGVVATWWQAVDDLTTLLEELPVEAWATPTDLAGWDVHAVAAHVAHLEAVLAGGPEETVDVGEPPHVRGLLGLYCEQGVVARRDRSPDELVAEIRTAATSRHTALLADPPTDGTARPPVTPGGVPWDWRTLLRNRPLDVWMHEQDVRRAVGRPGGLDSPAAAHTTDYLSESLGYVLAKKVRAAPGTTVRLEVEGHAPVAFEVTAEGRGRRLPDAGGDVTATVATDRESFVLLAGGRRIPPEGAVRLAGDLDLAHRLVGELAVTP</sequence>
<comment type="caution">
    <text evidence="3">The sequence shown here is derived from an EMBL/GenBank/DDBJ whole genome shotgun (WGS) entry which is preliminary data.</text>
</comment>
<dbReference type="Gene3D" id="1.20.120.450">
    <property type="entry name" value="dinb family like domain"/>
    <property type="match status" value="1"/>
</dbReference>
<reference evidence="3 4" key="1">
    <citation type="submission" date="2020-07" db="EMBL/GenBank/DDBJ databases">
        <title>Sequencing the genomes of 1000 actinobacteria strains.</title>
        <authorList>
            <person name="Klenk H.-P."/>
        </authorList>
    </citation>
    <scope>NUCLEOTIDE SEQUENCE [LARGE SCALE GENOMIC DNA]</scope>
    <source>
        <strain evidence="3 4">DSM 24552</strain>
    </source>
</reference>
<dbReference type="GO" id="GO:0046872">
    <property type="term" value="F:metal ion binding"/>
    <property type="evidence" value="ECO:0007669"/>
    <property type="project" value="InterPro"/>
</dbReference>
<evidence type="ECO:0000313" key="4">
    <source>
        <dbReference type="Proteomes" id="UP000544110"/>
    </source>
</evidence>
<dbReference type="InterPro" id="IPR024344">
    <property type="entry name" value="MDMPI_metal-binding"/>
</dbReference>
<dbReference type="AlphaFoldDB" id="A0A7Y9RSH2"/>
<protein>
    <submittedName>
        <fullName evidence="3">Uncharacterized protein (TIGR03083 family)</fullName>
    </submittedName>
</protein>
<dbReference type="Pfam" id="PF11716">
    <property type="entry name" value="MDMPI_N"/>
    <property type="match status" value="1"/>
</dbReference>
<name>A0A7Y9RSH2_9ACTN</name>
<evidence type="ECO:0000259" key="2">
    <source>
        <dbReference type="Pfam" id="PF11716"/>
    </source>
</evidence>
<dbReference type="InterPro" id="IPR034660">
    <property type="entry name" value="DinB/YfiT-like"/>
</dbReference>
<dbReference type="RefSeq" id="WP_179517080.1">
    <property type="nucleotide sequence ID" value="NZ_JACCAC010000001.1"/>
</dbReference>
<evidence type="ECO:0000313" key="3">
    <source>
        <dbReference type="EMBL" id="NYG54466.1"/>
    </source>
</evidence>
<feature type="domain" description="Mycothiol-dependent maleylpyruvate isomerase metal-binding" evidence="2">
    <location>
        <begin position="23"/>
        <end position="163"/>
    </location>
</feature>
<organism evidence="3 4">
    <name type="scientific">Nocardioides perillae</name>
    <dbReference type="NCBI Taxonomy" id="1119534"/>
    <lineage>
        <taxon>Bacteria</taxon>
        <taxon>Bacillati</taxon>
        <taxon>Actinomycetota</taxon>
        <taxon>Actinomycetes</taxon>
        <taxon>Propionibacteriales</taxon>
        <taxon>Nocardioidaceae</taxon>
        <taxon>Nocardioides</taxon>
    </lineage>
</organism>
<dbReference type="InterPro" id="IPR017517">
    <property type="entry name" value="Maleyloyr_isom"/>
</dbReference>